<dbReference type="Proteomes" id="UP001295462">
    <property type="component" value="Unassembled WGS sequence"/>
</dbReference>
<comment type="caution">
    <text evidence="1">The sequence shown here is derived from an EMBL/GenBank/DDBJ whole genome shotgun (WGS) entry which is preliminary data.</text>
</comment>
<evidence type="ECO:0000313" key="2">
    <source>
        <dbReference type="Proteomes" id="UP001295462"/>
    </source>
</evidence>
<protein>
    <submittedName>
        <fullName evidence="1">Uncharacterized protein</fullName>
    </submittedName>
</protein>
<name>A0AAU9QVK9_9VIBR</name>
<sequence length="43" mass="4629">MAGVGIEIKSFYEVPVYNVCAAEAKTSYGLGNLRSACERRSTS</sequence>
<proteinExistence type="predicted"/>
<dbReference type="EMBL" id="CAKMUD010000118">
    <property type="protein sequence ID" value="CAH1602981.1"/>
    <property type="molecule type" value="Genomic_DNA"/>
</dbReference>
<reference evidence="1" key="1">
    <citation type="submission" date="2022-01" db="EMBL/GenBank/DDBJ databases">
        <authorList>
            <person name="Lagorce A."/>
        </authorList>
    </citation>
    <scope>NUCLEOTIDE SEQUENCE</scope>
    <source>
        <strain evidence="1">Th15_F1_A12</strain>
    </source>
</reference>
<dbReference type="AlphaFoldDB" id="A0AAU9QVK9"/>
<gene>
    <name evidence="1" type="ORF">THF1A12_610008</name>
</gene>
<evidence type="ECO:0000313" key="1">
    <source>
        <dbReference type="EMBL" id="CAH1602981.1"/>
    </source>
</evidence>
<organism evidence="1 2">
    <name type="scientific">Vibrio jasicida</name>
    <dbReference type="NCBI Taxonomy" id="766224"/>
    <lineage>
        <taxon>Bacteria</taxon>
        <taxon>Pseudomonadati</taxon>
        <taxon>Pseudomonadota</taxon>
        <taxon>Gammaproteobacteria</taxon>
        <taxon>Vibrionales</taxon>
        <taxon>Vibrionaceae</taxon>
        <taxon>Vibrio</taxon>
    </lineage>
</organism>
<accession>A0AAU9QVK9</accession>